<dbReference type="EMBL" id="DYDO01000005">
    <property type="protein sequence ID" value="DBA24530.1"/>
    <property type="molecule type" value="Genomic_DNA"/>
</dbReference>
<dbReference type="AlphaFoldDB" id="A0AAV3AHJ3"/>
<proteinExistence type="predicted"/>
<evidence type="ECO:0000313" key="1">
    <source>
        <dbReference type="EMBL" id="DBA24530.1"/>
    </source>
</evidence>
<comment type="caution">
    <text evidence="1">The sequence shown here is derived from an EMBL/GenBank/DDBJ whole genome shotgun (WGS) entry which is preliminary data.</text>
</comment>
<evidence type="ECO:0008006" key="3">
    <source>
        <dbReference type="Google" id="ProtNLM"/>
    </source>
</evidence>
<keyword evidence="2" id="KW-1185">Reference proteome</keyword>
<gene>
    <name evidence="1" type="ORF">GDO54_012171</name>
</gene>
<evidence type="ECO:0000313" key="2">
    <source>
        <dbReference type="Proteomes" id="UP001181693"/>
    </source>
</evidence>
<dbReference type="Proteomes" id="UP001181693">
    <property type="component" value="Unassembled WGS sequence"/>
</dbReference>
<name>A0AAV3AHJ3_PYXAD</name>
<protein>
    <recommendedName>
        <fullName evidence="3">Secreted protein</fullName>
    </recommendedName>
</protein>
<accession>A0AAV3AHJ3</accession>
<organism evidence="1 2">
    <name type="scientific">Pyxicephalus adspersus</name>
    <name type="common">African bullfrog</name>
    <dbReference type="NCBI Taxonomy" id="30357"/>
    <lineage>
        <taxon>Eukaryota</taxon>
        <taxon>Metazoa</taxon>
        <taxon>Chordata</taxon>
        <taxon>Craniata</taxon>
        <taxon>Vertebrata</taxon>
        <taxon>Euteleostomi</taxon>
        <taxon>Amphibia</taxon>
        <taxon>Batrachia</taxon>
        <taxon>Anura</taxon>
        <taxon>Neobatrachia</taxon>
        <taxon>Ranoidea</taxon>
        <taxon>Pyxicephalidae</taxon>
        <taxon>Pyxicephalinae</taxon>
        <taxon>Pyxicephalus</taxon>
    </lineage>
</organism>
<sequence length="80" mass="9139">MLKCIYLNSPLHYLLCKMFATCLFWLNGSSIAAKINQVTKTFSMSCDSFKDQTLFCTFLKVKNSIIAPGTFILIHTYPYV</sequence>
<reference evidence="1" key="1">
    <citation type="thesis" date="2020" institute="ProQuest LLC" country="789 East Eisenhower Parkway, Ann Arbor, MI, USA">
        <title>Comparative Genomics and Chromosome Evolution.</title>
        <authorList>
            <person name="Mudd A.B."/>
        </authorList>
    </citation>
    <scope>NUCLEOTIDE SEQUENCE</scope>
    <source>
        <strain evidence="1">1538</strain>
        <tissue evidence="1">Blood</tissue>
    </source>
</reference>